<organism evidence="16 17">
    <name type="scientific">Curvularia clavata</name>
    <dbReference type="NCBI Taxonomy" id="95742"/>
    <lineage>
        <taxon>Eukaryota</taxon>
        <taxon>Fungi</taxon>
        <taxon>Dikarya</taxon>
        <taxon>Ascomycota</taxon>
        <taxon>Pezizomycotina</taxon>
        <taxon>Dothideomycetes</taxon>
        <taxon>Pleosporomycetidae</taxon>
        <taxon>Pleosporales</taxon>
        <taxon>Pleosporineae</taxon>
        <taxon>Pleosporaceae</taxon>
        <taxon>Curvularia</taxon>
    </lineage>
</organism>
<evidence type="ECO:0000256" key="2">
    <source>
        <dbReference type="ARBA" id="ARBA00022692"/>
    </source>
</evidence>
<keyword evidence="5" id="KW-0811">Translocation</keyword>
<dbReference type="PANTHER" id="PTHR12763">
    <property type="match status" value="1"/>
</dbReference>
<sequence length="219" mass="24148">MPPSNAGPARNFGWHVHPRPIASLLDRGTSAHDFPTTSPLCLRCIARILLSTPSLRKTEHQKLLRAVPEDSSATSGSYPTPAARELVSPAQDHNVGLGLDIRRRCHRFLRTLSLYSLPHIHMGSTDSDEKGRAALVALRRSGGGAGALGRSYYKGGFEPKMTRREAALILELPERGITKELLRKKHRSLMLLNHPDRGGSPYLATKVNEAKELLEKEVK</sequence>
<protein>
    <recommendedName>
        <fullName evidence="10">Mitochondrial import inner membrane translocase subunit TIM14</fullName>
    </recommendedName>
    <alternativeName>
        <fullName evidence="12">Mitochondrial import inner membrane translocase subunit tim14</fullName>
    </alternativeName>
    <alternativeName>
        <fullName evidence="11 13">Presequence translocated-associated motor subunit PAM18</fullName>
    </alternativeName>
</protein>
<dbReference type="GO" id="GO:0001405">
    <property type="term" value="C:PAM complex, Tim23 associated import motor"/>
    <property type="evidence" value="ECO:0007669"/>
    <property type="project" value="TreeGrafter"/>
</dbReference>
<dbReference type="InterPro" id="IPR036869">
    <property type="entry name" value="J_dom_sf"/>
</dbReference>
<dbReference type="SMART" id="SM00271">
    <property type="entry name" value="DnaJ"/>
    <property type="match status" value="1"/>
</dbReference>
<evidence type="ECO:0000256" key="9">
    <source>
        <dbReference type="ARBA" id="ARBA00038105"/>
    </source>
</evidence>
<reference evidence="16" key="1">
    <citation type="submission" date="2021-12" db="EMBL/GenBank/DDBJ databases">
        <title>Curvularia clavata genome.</title>
        <authorList>
            <person name="Cao Y."/>
        </authorList>
    </citation>
    <scope>NUCLEOTIDE SEQUENCE</scope>
    <source>
        <strain evidence="16">Yc1106</strain>
    </source>
</reference>
<evidence type="ECO:0000256" key="3">
    <source>
        <dbReference type="ARBA" id="ARBA00022792"/>
    </source>
</evidence>
<feature type="domain" description="J" evidence="15">
    <location>
        <begin position="164"/>
        <end position="219"/>
    </location>
</feature>
<evidence type="ECO:0000256" key="8">
    <source>
        <dbReference type="ARBA" id="ARBA00023186"/>
    </source>
</evidence>
<evidence type="ECO:0000256" key="1">
    <source>
        <dbReference type="ARBA" id="ARBA00004434"/>
    </source>
</evidence>
<proteinExistence type="inferred from homology"/>
<name>A0A9Q9DU55_CURCL</name>
<evidence type="ECO:0000313" key="16">
    <source>
        <dbReference type="EMBL" id="USP78655.1"/>
    </source>
</evidence>
<dbReference type="Proteomes" id="UP001056012">
    <property type="component" value="Chromosome 4"/>
</dbReference>
<keyword evidence="3" id="KW-0999">Mitochondrion inner membrane</keyword>
<evidence type="ECO:0000256" key="14">
    <source>
        <dbReference type="SAM" id="MobiDB-lite"/>
    </source>
</evidence>
<evidence type="ECO:0000256" key="11">
    <source>
        <dbReference type="ARBA" id="ARBA00041716"/>
    </source>
</evidence>
<dbReference type="AlphaFoldDB" id="A0A9Q9DU55"/>
<accession>A0A9Q9DU55</accession>
<evidence type="ECO:0000313" key="17">
    <source>
        <dbReference type="Proteomes" id="UP001056012"/>
    </source>
</evidence>
<comment type="subcellular location">
    <subcellularLocation>
        <location evidence="1">Mitochondrion inner membrane</location>
        <topology evidence="1">Single-pass membrane protein</topology>
    </subcellularLocation>
</comment>
<keyword evidence="17" id="KW-1185">Reference proteome</keyword>
<dbReference type="EMBL" id="CP089277">
    <property type="protein sequence ID" value="USP78655.1"/>
    <property type="molecule type" value="Genomic_DNA"/>
</dbReference>
<keyword evidence="4" id="KW-1133">Transmembrane helix</keyword>
<dbReference type="GO" id="GO:0030150">
    <property type="term" value="P:protein import into mitochondrial matrix"/>
    <property type="evidence" value="ECO:0007669"/>
    <property type="project" value="TreeGrafter"/>
</dbReference>
<evidence type="ECO:0000256" key="13">
    <source>
        <dbReference type="ARBA" id="ARBA00075483"/>
    </source>
</evidence>
<keyword evidence="2" id="KW-0812">Transmembrane</keyword>
<dbReference type="InterPro" id="IPR001623">
    <property type="entry name" value="DnaJ_domain"/>
</dbReference>
<dbReference type="SUPFAM" id="SSF46565">
    <property type="entry name" value="Chaperone J-domain"/>
    <property type="match status" value="1"/>
</dbReference>
<feature type="region of interest" description="Disordered" evidence="14">
    <location>
        <begin position="63"/>
        <end position="89"/>
    </location>
</feature>
<gene>
    <name evidence="16" type="ORF">yc1106_05929</name>
</gene>
<evidence type="ECO:0000256" key="5">
    <source>
        <dbReference type="ARBA" id="ARBA00023010"/>
    </source>
</evidence>
<dbReference type="OrthoDB" id="240298at2759"/>
<comment type="similarity">
    <text evidence="9">Belongs to the TIM14 family.</text>
</comment>
<keyword evidence="8" id="KW-0143">Chaperone</keyword>
<evidence type="ECO:0000256" key="7">
    <source>
        <dbReference type="ARBA" id="ARBA00023136"/>
    </source>
</evidence>
<keyword evidence="6" id="KW-0496">Mitochondrion</keyword>
<evidence type="ECO:0000256" key="6">
    <source>
        <dbReference type="ARBA" id="ARBA00023128"/>
    </source>
</evidence>
<keyword evidence="5" id="KW-0813">Transport</keyword>
<dbReference type="Gene3D" id="1.10.287.110">
    <property type="entry name" value="DnaJ domain"/>
    <property type="match status" value="1"/>
</dbReference>
<evidence type="ECO:0000256" key="12">
    <source>
        <dbReference type="ARBA" id="ARBA00067223"/>
    </source>
</evidence>
<evidence type="ECO:0000256" key="4">
    <source>
        <dbReference type="ARBA" id="ARBA00022989"/>
    </source>
</evidence>
<keyword evidence="7" id="KW-0472">Membrane</keyword>
<dbReference type="FunFam" id="1.10.287.110:FF:000001">
    <property type="entry name" value="Import inner membrane translocase subunit tim14"/>
    <property type="match status" value="1"/>
</dbReference>
<dbReference type="VEuPathDB" id="FungiDB:yc1106_05929"/>
<dbReference type="PANTHER" id="PTHR12763:SF28">
    <property type="entry name" value="GEO10507P1-RELATED"/>
    <property type="match status" value="1"/>
</dbReference>
<evidence type="ECO:0000256" key="10">
    <source>
        <dbReference type="ARBA" id="ARBA00040828"/>
    </source>
</evidence>
<dbReference type="GO" id="GO:0001671">
    <property type="term" value="F:ATPase activator activity"/>
    <property type="evidence" value="ECO:0007669"/>
    <property type="project" value="TreeGrafter"/>
</dbReference>
<keyword evidence="5" id="KW-0653">Protein transport</keyword>
<evidence type="ECO:0000259" key="15">
    <source>
        <dbReference type="SMART" id="SM00271"/>
    </source>
</evidence>